<dbReference type="InterPro" id="IPR002117">
    <property type="entry name" value="p53_tumour_suppressor"/>
</dbReference>
<evidence type="ECO:0000256" key="4">
    <source>
        <dbReference type="ARBA" id="ARBA00022703"/>
    </source>
</evidence>
<keyword evidence="6" id="KW-0862">Zinc</keyword>
<evidence type="ECO:0000256" key="9">
    <source>
        <dbReference type="ARBA" id="ARBA00023159"/>
    </source>
</evidence>
<proteinExistence type="inferred from homology"/>
<evidence type="ECO:0000256" key="8">
    <source>
        <dbReference type="ARBA" id="ARBA00023125"/>
    </source>
</evidence>
<sequence length="339" mass="38400">MTMIAGDLVETIIKTEDGSDEEVPVKRKRRRVHQNVNNASTSSDEADASQMQLTMSDMTTNFHDSRLPMMEDFPGPYDFRHELSKTDHPSVRATWEYSALYRQVLIKLGRVLLVHFNVTRDKDAGSEDLYIRALLVYSSSDHVYSPVNRCAVHAIEDDRLSRAHAEPGRCFCPQYKLAGHVVRTNSANAIYCFDPRSQRHSVLCPVQGRTDFMYTFVCKNSCPKGLNRRQTKLVFTLENSSGQMLGRSSIDLKICSCPRRDREKLEKAYKNPLENGVPTGSPERSEEEDNDGGSNDNDVIDIPGEVIMKLRSEIRNIRQALHVVDRRVTNIHGLITGAQ</sequence>
<evidence type="ECO:0000256" key="5">
    <source>
        <dbReference type="ARBA" id="ARBA00022723"/>
    </source>
</evidence>
<dbReference type="PANTHER" id="PTHR11447:SF16">
    <property type="entry name" value="P53 PROTEIN LONG FORM VARIANT 1"/>
    <property type="match status" value="1"/>
</dbReference>
<name>A0ABN7AVG4_9HEMI</name>
<evidence type="ECO:0000256" key="2">
    <source>
        <dbReference type="ARBA" id="ARBA00004123"/>
    </source>
</evidence>
<dbReference type="Proteomes" id="UP001307889">
    <property type="component" value="Chromosome 6"/>
</dbReference>
<organism evidence="14 15">
    <name type="scientific">Nesidiocoris tenuis</name>
    <dbReference type="NCBI Taxonomy" id="355587"/>
    <lineage>
        <taxon>Eukaryota</taxon>
        <taxon>Metazoa</taxon>
        <taxon>Ecdysozoa</taxon>
        <taxon>Arthropoda</taxon>
        <taxon>Hexapoda</taxon>
        <taxon>Insecta</taxon>
        <taxon>Pterygota</taxon>
        <taxon>Neoptera</taxon>
        <taxon>Paraneoptera</taxon>
        <taxon>Hemiptera</taxon>
        <taxon>Heteroptera</taxon>
        <taxon>Panheteroptera</taxon>
        <taxon>Cimicomorpha</taxon>
        <taxon>Miridae</taxon>
        <taxon>Dicyphina</taxon>
        <taxon>Nesidiocoris</taxon>
    </lineage>
</organism>
<dbReference type="InterPro" id="IPR008967">
    <property type="entry name" value="p53-like_TF_DNA-bd_sf"/>
</dbReference>
<keyword evidence="5" id="KW-0479">Metal-binding</keyword>
<keyword evidence="8" id="KW-0238">DNA-binding</keyword>
<comment type="cofactor">
    <cofactor evidence="1">
        <name>Zn(2+)</name>
        <dbReference type="ChEBI" id="CHEBI:29105"/>
    </cofactor>
</comment>
<dbReference type="InterPro" id="IPR012346">
    <property type="entry name" value="p53/RUNT-type_TF_DNA-bd_sf"/>
</dbReference>
<keyword evidence="10" id="KW-0804">Transcription</keyword>
<evidence type="ECO:0000313" key="14">
    <source>
        <dbReference type="EMBL" id="BES95988.1"/>
    </source>
</evidence>
<dbReference type="InterPro" id="IPR011615">
    <property type="entry name" value="p53_DNA-bd"/>
</dbReference>
<dbReference type="PRINTS" id="PR00386">
    <property type="entry name" value="P53SUPPRESSR"/>
</dbReference>
<evidence type="ECO:0000256" key="6">
    <source>
        <dbReference type="ARBA" id="ARBA00022833"/>
    </source>
</evidence>
<accession>A0ABN7AVG4</accession>
<dbReference type="Gene3D" id="2.60.40.720">
    <property type="match status" value="1"/>
</dbReference>
<keyword evidence="11" id="KW-0539">Nucleus</keyword>
<evidence type="ECO:0000256" key="10">
    <source>
        <dbReference type="ARBA" id="ARBA00023163"/>
    </source>
</evidence>
<dbReference type="SUPFAM" id="SSF49417">
    <property type="entry name" value="p53-like transcription factors"/>
    <property type="match status" value="1"/>
</dbReference>
<dbReference type="CDD" id="cd08367">
    <property type="entry name" value="P53"/>
    <property type="match status" value="1"/>
</dbReference>
<dbReference type="EMBL" id="AP028914">
    <property type="protein sequence ID" value="BES95988.1"/>
    <property type="molecule type" value="Genomic_DNA"/>
</dbReference>
<comment type="similarity">
    <text evidence="3">Belongs to the p53 family.</text>
</comment>
<evidence type="ECO:0000256" key="12">
    <source>
        <dbReference type="SAM" id="MobiDB-lite"/>
    </source>
</evidence>
<comment type="subcellular location">
    <subcellularLocation>
        <location evidence="2">Nucleus</location>
    </subcellularLocation>
</comment>
<keyword evidence="7" id="KW-0805">Transcription regulation</keyword>
<keyword evidence="4" id="KW-0053">Apoptosis</keyword>
<evidence type="ECO:0000256" key="3">
    <source>
        <dbReference type="ARBA" id="ARBA00006167"/>
    </source>
</evidence>
<evidence type="ECO:0000256" key="7">
    <source>
        <dbReference type="ARBA" id="ARBA00023015"/>
    </source>
</evidence>
<dbReference type="Pfam" id="PF00870">
    <property type="entry name" value="P53"/>
    <property type="match status" value="1"/>
</dbReference>
<dbReference type="PANTHER" id="PTHR11447">
    <property type="entry name" value="CELLULAR TUMOR ANTIGEN P53"/>
    <property type="match status" value="1"/>
</dbReference>
<feature type="compositionally biased region" description="Polar residues" evidence="12">
    <location>
        <begin position="34"/>
        <end position="47"/>
    </location>
</feature>
<protein>
    <recommendedName>
        <fullName evidence="13">p53 DNA-binding domain-containing protein</fullName>
    </recommendedName>
</protein>
<evidence type="ECO:0000259" key="13">
    <source>
        <dbReference type="Pfam" id="PF00870"/>
    </source>
</evidence>
<feature type="region of interest" description="Disordered" evidence="12">
    <location>
        <begin position="18"/>
        <end position="47"/>
    </location>
</feature>
<feature type="region of interest" description="Disordered" evidence="12">
    <location>
        <begin position="266"/>
        <end position="300"/>
    </location>
</feature>
<feature type="domain" description="p53 DNA-binding" evidence="13">
    <location>
        <begin position="70"/>
        <end position="268"/>
    </location>
</feature>
<evidence type="ECO:0000313" key="15">
    <source>
        <dbReference type="Proteomes" id="UP001307889"/>
    </source>
</evidence>
<evidence type="ECO:0000256" key="11">
    <source>
        <dbReference type="ARBA" id="ARBA00023242"/>
    </source>
</evidence>
<keyword evidence="15" id="KW-1185">Reference proteome</keyword>
<gene>
    <name evidence="14" type="ORF">NTJ_08797</name>
</gene>
<reference evidence="14 15" key="1">
    <citation type="submission" date="2023-09" db="EMBL/GenBank/DDBJ databases">
        <title>Nesidiocoris tenuis whole genome shotgun sequence.</title>
        <authorList>
            <person name="Shibata T."/>
            <person name="Shimoda M."/>
            <person name="Kobayashi T."/>
            <person name="Uehara T."/>
        </authorList>
    </citation>
    <scope>NUCLEOTIDE SEQUENCE [LARGE SCALE GENOMIC DNA]</scope>
    <source>
        <strain evidence="14 15">Japan</strain>
    </source>
</reference>
<keyword evidence="9" id="KW-0010">Activator</keyword>
<evidence type="ECO:0000256" key="1">
    <source>
        <dbReference type="ARBA" id="ARBA00001947"/>
    </source>
</evidence>